<dbReference type="InterPro" id="IPR039910">
    <property type="entry name" value="D15-like"/>
</dbReference>
<keyword evidence="4" id="KW-0472">Membrane</keyword>
<evidence type="ECO:0000256" key="2">
    <source>
        <dbReference type="ARBA" id="ARBA00022692"/>
    </source>
</evidence>
<evidence type="ECO:0000313" key="9">
    <source>
        <dbReference type="Proteomes" id="UP000632222"/>
    </source>
</evidence>
<evidence type="ECO:0000256" key="3">
    <source>
        <dbReference type="ARBA" id="ARBA00022729"/>
    </source>
</evidence>
<keyword evidence="5" id="KW-0998">Cell outer membrane</keyword>
<keyword evidence="3 6" id="KW-0732">Signal</keyword>
<dbReference type="Pfam" id="PF01103">
    <property type="entry name" value="Omp85"/>
    <property type="match status" value="1"/>
</dbReference>
<dbReference type="InterPro" id="IPR034746">
    <property type="entry name" value="POTRA"/>
</dbReference>
<dbReference type="EMBL" id="BMOD01000004">
    <property type="protein sequence ID" value="GGJ31071.1"/>
    <property type="molecule type" value="Genomic_DNA"/>
</dbReference>
<evidence type="ECO:0000313" key="8">
    <source>
        <dbReference type="EMBL" id="GGJ31071.1"/>
    </source>
</evidence>
<gene>
    <name evidence="8" type="ORF">GCM10008938_16490</name>
</gene>
<accession>A0ABQ2CXP0</accession>
<name>A0ABQ2CXP0_9DEIO</name>
<dbReference type="Gene3D" id="2.40.160.50">
    <property type="entry name" value="membrane protein fhac: a member of the omp85/tpsb transporter family"/>
    <property type="match status" value="1"/>
</dbReference>
<protein>
    <submittedName>
        <fullName evidence="8">Outer membrane protein</fullName>
    </submittedName>
</protein>
<keyword evidence="2" id="KW-0812">Transmembrane</keyword>
<evidence type="ECO:0000256" key="5">
    <source>
        <dbReference type="ARBA" id="ARBA00023237"/>
    </source>
</evidence>
<dbReference type="PANTHER" id="PTHR12815">
    <property type="entry name" value="SORTING AND ASSEMBLY MACHINERY SAMM50 PROTEIN FAMILY MEMBER"/>
    <property type="match status" value="1"/>
</dbReference>
<feature type="chain" id="PRO_5045354111" evidence="6">
    <location>
        <begin position="19"/>
        <end position="838"/>
    </location>
</feature>
<proteinExistence type="predicted"/>
<evidence type="ECO:0000259" key="7">
    <source>
        <dbReference type="PROSITE" id="PS51779"/>
    </source>
</evidence>
<dbReference type="Proteomes" id="UP000632222">
    <property type="component" value="Unassembled WGS sequence"/>
</dbReference>
<dbReference type="InterPro" id="IPR000184">
    <property type="entry name" value="Bac_surfAg_D15"/>
</dbReference>
<sequence>MRKRLALTLALLSVPALAQQQGTISEIRVQGADDLLTSLIKIELPFMVGDPISKVDPKLAELAVEGLGFFKSVEASLIEENGQTILLVQVVPNPTISKVEIKGNTAVQESQIRALLENRLNIAAGTTLNTLRVDQSRQILADGYKQAGLPFSPKVQTDLIADGDEVILTYTIDETAPLDSVKFSGNTLVTEEELQQAVAPLVQAKTFTLTAYQQAMQNIANLYSRKGYQGSGPSPTGVELVSNVLTIPIRELKIGNIDTSSLGEGVELSSKPGDFLNTNKLLDDVRVQGNRLGKYISVQYTPSAQNPTVVNVSFKLEDQATGKIEKIVINNETALTEEELRPLLRLHTGDLFNLELAQNDYLAMQRAYREKGFELVTQPNPIDFDGTTLTFNLRELKIAGYELEWKGEHRSQERLVLRELPPAGSAFNKDIFNKSLEKLIRTGYVSPPEVLTKVNPEDPNSAIFVLKLTENSNRYFSPAIEYNSLGGGWSGSVAYEDNNFFGTGHSASAQVSATLNEANQPLNAQLSYSIPWLDFDFLDFATTPTSASVSVYTTVTPNLSIKKPVPNSTDKEDTGRQYSERATGFSVNVGRPLTPDLRVSLGYSMEWTQTYLERRATGEAGLPDNDPDLLASFPPNGQNSQIYSSLSYDNVNLPEFPGSGFRANLGASYGFGYVGSNRLNWWQLTGGARTYFGFGDKLENGSDQFAVALRANAGTILGSAPESRTFIVGGSEPSDRYTLRGYDSRAFTGSNYFTAGTELRYNTGISTAFSQGLYGVAFVDVGDAWTKSNEFKLNWGYGLGVQINLGTSSFLLPAIRLDYGFSPVNPTGKWHFRLGSFF</sequence>
<dbReference type="Gene3D" id="3.10.20.310">
    <property type="entry name" value="membrane protein fhac"/>
    <property type="match status" value="4"/>
</dbReference>
<evidence type="ECO:0000256" key="6">
    <source>
        <dbReference type="SAM" id="SignalP"/>
    </source>
</evidence>
<dbReference type="Pfam" id="PF07244">
    <property type="entry name" value="POTRA"/>
    <property type="match status" value="3"/>
</dbReference>
<feature type="domain" description="POTRA" evidence="7">
    <location>
        <begin position="94"/>
        <end position="175"/>
    </location>
</feature>
<evidence type="ECO:0000256" key="4">
    <source>
        <dbReference type="ARBA" id="ARBA00023136"/>
    </source>
</evidence>
<dbReference type="InterPro" id="IPR010827">
    <property type="entry name" value="BamA/TamA_POTRA"/>
</dbReference>
<evidence type="ECO:0000256" key="1">
    <source>
        <dbReference type="ARBA" id="ARBA00004370"/>
    </source>
</evidence>
<dbReference type="PANTHER" id="PTHR12815:SF47">
    <property type="entry name" value="TRANSLOCATION AND ASSEMBLY MODULE SUBUNIT TAMA"/>
    <property type="match status" value="1"/>
</dbReference>
<keyword evidence="9" id="KW-1185">Reference proteome</keyword>
<reference evidence="9" key="1">
    <citation type="journal article" date="2019" name="Int. J. Syst. Evol. Microbiol.">
        <title>The Global Catalogue of Microorganisms (GCM) 10K type strain sequencing project: providing services to taxonomists for standard genome sequencing and annotation.</title>
        <authorList>
            <consortium name="The Broad Institute Genomics Platform"/>
            <consortium name="The Broad Institute Genome Sequencing Center for Infectious Disease"/>
            <person name="Wu L."/>
            <person name="Ma J."/>
        </authorList>
    </citation>
    <scope>NUCLEOTIDE SEQUENCE [LARGE SCALE GENOMIC DNA]</scope>
    <source>
        <strain evidence="9">JCM 14370</strain>
    </source>
</reference>
<comment type="caution">
    <text evidence="8">The sequence shown here is derived from an EMBL/GenBank/DDBJ whole genome shotgun (WGS) entry which is preliminary data.</text>
</comment>
<feature type="signal peptide" evidence="6">
    <location>
        <begin position="1"/>
        <end position="18"/>
    </location>
</feature>
<comment type="subcellular location">
    <subcellularLocation>
        <location evidence="1">Membrane</location>
    </subcellularLocation>
</comment>
<dbReference type="PROSITE" id="PS51779">
    <property type="entry name" value="POTRA"/>
    <property type="match status" value="1"/>
</dbReference>
<organism evidence="8 9">
    <name type="scientific">Deinococcus roseus</name>
    <dbReference type="NCBI Taxonomy" id="392414"/>
    <lineage>
        <taxon>Bacteria</taxon>
        <taxon>Thermotogati</taxon>
        <taxon>Deinococcota</taxon>
        <taxon>Deinococci</taxon>
        <taxon>Deinococcales</taxon>
        <taxon>Deinococcaceae</taxon>
        <taxon>Deinococcus</taxon>
    </lineage>
</organism>
<dbReference type="SUPFAM" id="SSF56935">
    <property type="entry name" value="Porins"/>
    <property type="match status" value="1"/>
</dbReference>